<dbReference type="EMBL" id="CP038799">
    <property type="protein sequence ID" value="QIV85528.1"/>
    <property type="molecule type" value="Genomic_DNA"/>
</dbReference>
<dbReference type="InterPro" id="IPR003615">
    <property type="entry name" value="HNH_nuc"/>
</dbReference>
<keyword evidence="4" id="KW-1185">Reference proteome</keyword>
<gene>
    <name evidence="3" type="ORF">EXE63_25905</name>
</gene>
<evidence type="ECO:0000256" key="1">
    <source>
        <dbReference type="SAM" id="MobiDB-lite"/>
    </source>
</evidence>
<protein>
    <submittedName>
        <fullName evidence="3">HNH endonuclease</fullName>
    </submittedName>
</protein>
<keyword evidence="3" id="KW-0378">Hydrolase</keyword>
<dbReference type="GO" id="GO:0004519">
    <property type="term" value="F:endonuclease activity"/>
    <property type="evidence" value="ECO:0007669"/>
    <property type="project" value="UniProtKB-KW"/>
</dbReference>
<dbReference type="InterPro" id="IPR003870">
    <property type="entry name" value="DUF222"/>
</dbReference>
<proteinExistence type="predicted"/>
<sequence length="468" mass="51340">MLEHMFEIRGVAVHLDAARDQLRAERKAIAHKLIEAGTFALARMAELGHSFEDRIVDDWELVAAEVGIELGISRGRACTLITQGRDLIVRLPGFAAVFAAGDVDLRVLRVILNRTALILDPDIMSVIDAHLAERAPSWNALSDDRIGDLVDSMVVDVDPDAVRRAREARRRRSITVEPIGDGMVEIHGRVDAAKGAVFDQGLDALARTVCPDDPRTVDERRADSVEPLTLGATSIPCLCGNDGCPAAGNEVPKGHIMIHVHAEQGTVTCEAERPALIPGYGIVHAEQIQEIMPQADVRPVPEAADLGTERGYHPSRTLADFIGCRDLTCRWPGCTVPVAHCDIDHTTPWPYGPTHPSNTKLYCRIHHLIKTFHCGPGGWTDQQHPDGTITITAPNGRTYTTKPDSALYFPQFAVRTAELGPITMPPPSPHRELAAPKRSRSRAQNRAYRIARERALNRADYEANPPPF</sequence>
<evidence type="ECO:0000259" key="2">
    <source>
        <dbReference type="Pfam" id="PF02720"/>
    </source>
</evidence>
<keyword evidence="3" id="KW-0255">Endonuclease</keyword>
<evidence type="ECO:0000313" key="4">
    <source>
        <dbReference type="Proteomes" id="UP000501849"/>
    </source>
</evidence>
<reference evidence="3 4" key="1">
    <citation type="submission" date="2019-04" db="EMBL/GenBank/DDBJ databases">
        <title>Draft, Whole-Genome Sequence of the Anthracene-degrading Mycobacterium frederiksbergense LB501T, Isolated from a Polycyclic Aromatic Hydrocarbon (PAH)-Contaminated Soil.</title>
        <authorList>
            <person name="Augelletti F."/>
        </authorList>
    </citation>
    <scope>NUCLEOTIDE SEQUENCE [LARGE SCALE GENOMIC DNA]</scope>
    <source>
        <strain evidence="3 4">LB 501T</strain>
    </source>
</reference>
<dbReference type="Proteomes" id="UP000501849">
    <property type="component" value="Chromosome"/>
</dbReference>
<feature type="region of interest" description="Disordered" evidence="1">
    <location>
        <begin position="420"/>
        <end position="447"/>
    </location>
</feature>
<name>A0A6H0SDS5_9MYCO</name>
<evidence type="ECO:0000313" key="3">
    <source>
        <dbReference type="EMBL" id="QIV85528.1"/>
    </source>
</evidence>
<dbReference type="AlphaFoldDB" id="A0A6H0SDS5"/>
<dbReference type="KEGG" id="mfre:EXE63_25905"/>
<organism evidence="3 4">
    <name type="scientific">Mycolicibacterium frederiksbergense</name>
    <dbReference type="NCBI Taxonomy" id="117567"/>
    <lineage>
        <taxon>Bacteria</taxon>
        <taxon>Bacillati</taxon>
        <taxon>Actinomycetota</taxon>
        <taxon>Actinomycetes</taxon>
        <taxon>Mycobacteriales</taxon>
        <taxon>Mycobacteriaceae</taxon>
        <taxon>Mycolicibacterium</taxon>
    </lineage>
</organism>
<keyword evidence="3" id="KW-0540">Nuclease</keyword>
<feature type="domain" description="DUF222" evidence="2">
    <location>
        <begin position="23"/>
        <end position="326"/>
    </location>
</feature>
<dbReference type="CDD" id="cd00085">
    <property type="entry name" value="HNHc"/>
    <property type="match status" value="1"/>
</dbReference>
<dbReference type="Pfam" id="PF02720">
    <property type="entry name" value="DUF222"/>
    <property type="match status" value="1"/>
</dbReference>
<accession>A0A6H0SDS5</accession>